<dbReference type="GO" id="GO:0004888">
    <property type="term" value="F:transmembrane signaling receptor activity"/>
    <property type="evidence" value="ECO:0007669"/>
    <property type="project" value="InterPro"/>
</dbReference>
<protein>
    <recommendedName>
        <fullName evidence="4">Methyl-accepting transducer domain-containing protein</fullName>
    </recommendedName>
</protein>
<dbReference type="AlphaFoldDB" id="A0A251WX20"/>
<dbReference type="InterPro" id="IPR004090">
    <property type="entry name" value="Chemotax_Me-accpt_rcpt"/>
</dbReference>
<evidence type="ECO:0000256" key="1">
    <source>
        <dbReference type="ARBA" id="ARBA00022500"/>
    </source>
</evidence>
<dbReference type="PANTHER" id="PTHR43531:SF11">
    <property type="entry name" value="METHYL-ACCEPTING CHEMOTAXIS PROTEIN 3"/>
    <property type="match status" value="1"/>
</dbReference>
<organism evidence="5 6">
    <name type="scientific">Marivivens niveibacter</name>
    <dbReference type="NCBI Taxonomy" id="1930667"/>
    <lineage>
        <taxon>Bacteria</taxon>
        <taxon>Pseudomonadati</taxon>
        <taxon>Pseudomonadota</taxon>
        <taxon>Alphaproteobacteria</taxon>
        <taxon>Rhodobacterales</taxon>
        <taxon>Paracoccaceae</taxon>
        <taxon>Marivivens group</taxon>
        <taxon>Marivivens</taxon>
    </lineage>
</organism>
<dbReference type="PRINTS" id="PR00260">
    <property type="entry name" value="CHEMTRNSDUCR"/>
</dbReference>
<dbReference type="Gene3D" id="1.10.287.950">
    <property type="entry name" value="Methyl-accepting chemotaxis protein"/>
    <property type="match status" value="1"/>
</dbReference>
<evidence type="ECO:0000256" key="3">
    <source>
        <dbReference type="PROSITE-ProRule" id="PRU00284"/>
    </source>
</evidence>
<dbReference type="SUPFAM" id="SSF58104">
    <property type="entry name" value="Methyl-accepting chemotaxis protein (MCP) signaling domain"/>
    <property type="match status" value="1"/>
</dbReference>
<dbReference type="GO" id="GO:0006935">
    <property type="term" value="P:chemotaxis"/>
    <property type="evidence" value="ECO:0007669"/>
    <property type="project" value="UniProtKB-KW"/>
</dbReference>
<name>A0A251WX20_9RHOB</name>
<sequence>MVADANLIIVFANKSAIEMFRRIEEPISQYIKGFSADSVVGKNIDSFHQHPGIQRRLIAKMVEPHTAALTIGDCHLRFRATPEFTADGALAHVFVEWQDETELYEARAQSSELFNRVDGVIKVMDDISMQTDMLAINAAIEAAHAGQAGKGFAVVATAVQNLAARSAKAVRETEELILEARALTDGGSDQS</sequence>
<dbReference type="InterPro" id="IPR004089">
    <property type="entry name" value="MCPsignal_dom"/>
</dbReference>
<dbReference type="Gene3D" id="3.30.450.20">
    <property type="entry name" value="PAS domain"/>
    <property type="match status" value="1"/>
</dbReference>
<dbReference type="GO" id="GO:0007165">
    <property type="term" value="P:signal transduction"/>
    <property type="evidence" value="ECO:0007669"/>
    <property type="project" value="UniProtKB-KW"/>
</dbReference>
<reference evidence="5 6" key="1">
    <citation type="submission" date="2016-12" db="EMBL/GenBank/DDBJ databases">
        <title>The draft genome sequence of HSLHS2.</title>
        <authorList>
            <person name="Hu D."/>
            <person name="Wang L."/>
            <person name="Shao Z."/>
        </authorList>
    </citation>
    <scope>NUCLEOTIDE SEQUENCE [LARGE SCALE GENOMIC DNA]</scope>
    <source>
        <strain evidence="5">MCCC 1A06712</strain>
    </source>
</reference>
<evidence type="ECO:0000259" key="4">
    <source>
        <dbReference type="PROSITE" id="PS50111"/>
    </source>
</evidence>
<dbReference type="InterPro" id="IPR051310">
    <property type="entry name" value="MCP_chemotaxis"/>
</dbReference>
<accession>A0A251WX20</accession>
<dbReference type="PROSITE" id="PS50111">
    <property type="entry name" value="CHEMOTAXIS_TRANSDUC_2"/>
    <property type="match status" value="1"/>
</dbReference>
<proteinExistence type="inferred from homology"/>
<keyword evidence="6" id="KW-1185">Reference proteome</keyword>
<gene>
    <name evidence="5" type="ORF">BVC71_13525</name>
</gene>
<comment type="similarity">
    <text evidence="2">Belongs to the methyl-accepting chemotaxis (MCP) protein family.</text>
</comment>
<dbReference type="EMBL" id="MSPP01000005">
    <property type="protein sequence ID" value="OUD08513.1"/>
    <property type="molecule type" value="Genomic_DNA"/>
</dbReference>
<keyword evidence="3" id="KW-0807">Transducer</keyword>
<comment type="caution">
    <text evidence="5">The sequence shown here is derived from an EMBL/GenBank/DDBJ whole genome shotgun (WGS) entry which is preliminary data.</text>
</comment>
<dbReference type="Proteomes" id="UP000194664">
    <property type="component" value="Unassembled WGS sequence"/>
</dbReference>
<dbReference type="PANTHER" id="PTHR43531">
    <property type="entry name" value="PROTEIN ICFG"/>
    <property type="match status" value="1"/>
</dbReference>
<evidence type="ECO:0000313" key="5">
    <source>
        <dbReference type="EMBL" id="OUD08513.1"/>
    </source>
</evidence>
<dbReference type="GO" id="GO:0016020">
    <property type="term" value="C:membrane"/>
    <property type="evidence" value="ECO:0007669"/>
    <property type="project" value="InterPro"/>
</dbReference>
<dbReference type="Pfam" id="PF00015">
    <property type="entry name" value="MCPsignal"/>
    <property type="match status" value="1"/>
</dbReference>
<feature type="domain" description="Methyl-accepting transducer" evidence="4">
    <location>
        <begin position="115"/>
        <end position="191"/>
    </location>
</feature>
<evidence type="ECO:0000256" key="2">
    <source>
        <dbReference type="ARBA" id="ARBA00029447"/>
    </source>
</evidence>
<evidence type="ECO:0000313" key="6">
    <source>
        <dbReference type="Proteomes" id="UP000194664"/>
    </source>
</evidence>
<keyword evidence="1" id="KW-0145">Chemotaxis</keyword>